<protein>
    <recommendedName>
        <fullName evidence="9">Carbohydrate kinase PfkB domain-containing protein</fullName>
    </recommendedName>
</protein>
<keyword evidence="1" id="KW-0479">Metal-binding</keyword>
<evidence type="ECO:0000256" key="1">
    <source>
        <dbReference type="ARBA" id="ARBA00022723"/>
    </source>
</evidence>
<evidence type="ECO:0000256" key="3">
    <source>
        <dbReference type="ARBA" id="ARBA00023211"/>
    </source>
</evidence>
<dbReference type="PANTHER" id="PTHR42909:SF1">
    <property type="entry name" value="CARBOHYDRATE KINASE PFKB DOMAIN-CONTAINING PROTEIN"/>
    <property type="match status" value="1"/>
</dbReference>
<evidence type="ECO:0000256" key="6">
    <source>
        <dbReference type="SAM" id="MobiDB-lite"/>
    </source>
</evidence>
<accession>A0A3N4M271</accession>
<keyword evidence="2" id="KW-0378">Hydrolase</keyword>
<dbReference type="EMBL" id="ML121528">
    <property type="protein sequence ID" value="RPB29127.1"/>
    <property type="molecule type" value="Genomic_DNA"/>
</dbReference>
<dbReference type="AlphaFoldDB" id="A0A3N4M271"/>
<evidence type="ECO:0000313" key="7">
    <source>
        <dbReference type="EMBL" id="RPB29127.1"/>
    </source>
</evidence>
<name>A0A3N4M271_9PEZI</name>
<feature type="region of interest" description="Disordered" evidence="6">
    <location>
        <begin position="443"/>
        <end position="469"/>
    </location>
</feature>
<feature type="compositionally biased region" description="Polar residues" evidence="6">
    <location>
        <begin position="444"/>
        <end position="457"/>
    </location>
</feature>
<dbReference type="Pfam" id="PF04227">
    <property type="entry name" value="Indigoidine_A"/>
    <property type="match status" value="1"/>
</dbReference>
<dbReference type="OrthoDB" id="198885at2759"/>
<gene>
    <name evidence="7" type="ORF">L211DRAFT_864721</name>
</gene>
<dbReference type="InterPro" id="IPR022830">
    <property type="entry name" value="Indigdn_synthA-like"/>
</dbReference>
<dbReference type="STRING" id="1051890.A0A3N4M271"/>
<dbReference type="InterPro" id="IPR007342">
    <property type="entry name" value="PsuG"/>
</dbReference>
<dbReference type="Proteomes" id="UP000267821">
    <property type="component" value="Unassembled WGS sequence"/>
</dbReference>
<reference evidence="7 8" key="1">
    <citation type="journal article" date="2018" name="Nat. Ecol. Evol.">
        <title>Pezizomycetes genomes reveal the molecular basis of ectomycorrhizal truffle lifestyle.</title>
        <authorList>
            <person name="Murat C."/>
            <person name="Payen T."/>
            <person name="Noel B."/>
            <person name="Kuo A."/>
            <person name="Morin E."/>
            <person name="Chen J."/>
            <person name="Kohler A."/>
            <person name="Krizsan K."/>
            <person name="Balestrini R."/>
            <person name="Da Silva C."/>
            <person name="Montanini B."/>
            <person name="Hainaut M."/>
            <person name="Levati E."/>
            <person name="Barry K.W."/>
            <person name="Belfiori B."/>
            <person name="Cichocki N."/>
            <person name="Clum A."/>
            <person name="Dockter R.B."/>
            <person name="Fauchery L."/>
            <person name="Guy J."/>
            <person name="Iotti M."/>
            <person name="Le Tacon F."/>
            <person name="Lindquist E.A."/>
            <person name="Lipzen A."/>
            <person name="Malagnac F."/>
            <person name="Mello A."/>
            <person name="Molinier V."/>
            <person name="Miyauchi S."/>
            <person name="Poulain J."/>
            <person name="Riccioni C."/>
            <person name="Rubini A."/>
            <person name="Sitrit Y."/>
            <person name="Splivallo R."/>
            <person name="Traeger S."/>
            <person name="Wang M."/>
            <person name="Zifcakova L."/>
            <person name="Wipf D."/>
            <person name="Zambonelli A."/>
            <person name="Paolocci F."/>
            <person name="Nowrousian M."/>
            <person name="Ottonello S."/>
            <person name="Baldrian P."/>
            <person name="Spatafora J.W."/>
            <person name="Henrissat B."/>
            <person name="Nagy L.G."/>
            <person name="Aury J.M."/>
            <person name="Wincker P."/>
            <person name="Grigoriev I.V."/>
            <person name="Bonfante P."/>
            <person name="Martin F.M."/>
        </authorList>
    </citation>
    <scope>NUCLEOTIDE SEQUENCE [LARGE SCALE GENOMIC DNA]</scope>
    <source>
        <strain evidence="7 8">ATCC MYA-4762</strain>
    </source>
</reference>
<dbReference type="InterPro" id="IPR029056">
    <property type="entry name" value="Ribokinase-like"/>
</dbReference>
<sequence length="886" mass="95204">MYGLILWPNVTASYISPQLFSVFILWHFGLLLRSSTISKRAMALLRNLTRLSRAGTSRLHNGVQRRAFTVASSPLTKFFKVSEDVRAALNARKPVVALESAIYTHGFPYPENVALAQDVEGQIRKYGAVPATICVLDGLCRVGLDTKELVQMAETSGKKNTLKVSRRDIPYLAGMTKVWLLSYDIGTQKLAGKNFNGGTTIAGTMILAELAGIKVFATGGVGGVHRGAESTMDISADLTELGRTNVAVISSGSKAFLDLEKTLEYLETQGVLVSTFGKHGERVEFPAFYSRGSRLLSPTVIETAKEAAAIIHVSHTLGLTSGQLFCNPIPKEHEIPTSKITAIITEAVEKARQEGVTGKDNTPYILARIKEKSGGRSIPANKALVMDNARVGAQVAVELALLETARSMDVMSGLILDEKADAGWVYSVDNPAKSKAGTFMPSAHTATLTTPPSNPQLSSSPTPHPPSSTPFFVEELDKDKADLLIIGSIAIDYTCTYFPSNSSPKPSLATSNPCAITETIGGVGHNVFTAADMYINGSPTNTSVTSPSPPPGLKVRLITALSSDLTGQSLLCVLKSRGVDTSGILVYDPSVGVSTARYIAMNDDKRELFTAAADMRIVEEIGTEHLRKEIEKAKPKWVCIDGNLSPQAISEVVRVSNGVGAKVAFEPTSMQKSVRLFGPYELGVYPNNRVHLAAPNEYELKAMWEHAKDAGFLEEMDWFKVVDSINVDTIESLCQTHKLPSLLEQGLIQQAINLLPYIPTLFVKLGAKGVLSLHLLSPNSPQSPPSPTTITTLGRPGTATAGICVRYFHPAEQVPENEVVSVNGVGDTFLGVLLARMVELELAGKQVDLAEQMVLEDLIGLGQKGAVETLRSAEAVGNGVGRLRVR</sequence>
<evidence type="ECO:0000313" key="8">
    <source>
        <dbReference type="Proteomes" id="UP000267821"/>
    </source>
</evidence>
<keyword evidence="8" id="KW-1185">Reference proteome</keyword>
<organism evidence="7 8">
    <name type="scientific">Terfezia boudieri ATCC MYA-4762</name>
    <dbReference type="NCBI Taxonomy" id="1051890"/>
    <lineage>
        <taxon>Eukaryota</taxon>
        <taxon>Fungi</taxon>
        <taxon>Dikarya</taxon>
        <taxon>Ascomycota</taxon>
        <taxon>Pezizomycotina</taxon>
        <taxon>Pezizomycetes</taxon>
        <taxon>Pezizales</taxon>
        <taxon>Pezizaceae</taxon>
        <taxon>Terfezia</taxon>
    </lineage>
</organism>
<keyword evidence="3" id="KW-0464">Manganese</keyword>
<evidence type="ECO:0000256" key="5">
    <source>
        <dbReference type="ARBA" id="ARBA00023295"/>
    </source>
</evidence>
<proteinExistence type="inferred from homology"/>
<evidence type="ECO:0008006" key="9">
    <source>
        <dbReference type="Google" id="ProtNLM"/>
    </source>
</evidence>
<keyword evidence="5" id="KW-0326">Glycosidase</keyword>
<dbReference type="GO" id="GO:0046872">
    <property type="term" value="F:metal ion binding"/>
    <property type="evidence" value="ECO:0007669"/>
    <property type="project" value="UniProtKB-KW"/>
</dbReference>
<dbReference type="GO" id="GO:0016798">
    <property type="term" value="F:hydrolase activity, acting on glycosyl bonds"/>
    <property type="evidence" value="ECO:0007669"/>
    <property type="project" value="UniProtKB-KW"/>
</dbReference>
<dbReference type="InParanoid" id="A0A3N4M271"/>
<dbReference type="SUPFAM" id="SSF53613">
    <property type="entry name" value="Ribokinase-like"/>
    <property type="match status" value="1"/>
</dbReference>
<dbReference type="SUPFAM" id="SSF110581">
    <property type="entry name" value="Indigoidine synthase A-like"/>
    <property type="match status" value="1"/>
</dbReference>
<evidence type="ECO:0000256" key="4">
    <source>
        <dbReference type="ARBA" id="ARBA00023239"/>
    </source>
</evidence>
<dbReference type="PANTHER" id="PTHR42909">
    <property type="entry name" value="ZGC:136858"/>
    <property type="match status" value="1"/>
</dbReference>
<evidence type="ECO:0000256" key="2">
    <source>
        <dbReference type="ARBA" id="ARBA00022801"/>
    </source>
</evidence>
<dbReference type="GO" id="GO:0005737">
    <property type="term" value="C:cytoplasm"/>
    <property type="evidence" value="ECO:0007669"/>
    <property type="project" value="TreeGrafter"/>
</dbReference>
<keyword evidence="4" id="KW-0456">Lyase</keyword>
<dbReference type="Gene3D" id="3.40.1790.10">
    <property type="entry name" value="Indigoidine synthase domain"/>
    <property type="match status" value="1"/>
</dbReference>
<dbReference type="HAMAP" id="MF_01876">
    <property type="entry name" value="PsiMP_glycosidase"/>
    <property type="match status" value="1"/>
</dbReference>
<dbReference type="Gene3D" id="3.40.1190.20">
    <property type="match status" value="1"/>
</dbReference>
<dbReference type="GO" id="GO:0004730">
    <property type="term" value="F:pseudouridylate synthase activity"/>
    <property type="evidence" value="ECO:0007669"/>
    <property type="project" value="InterPro"/>
</dbReference>